<proteinExistence type="predicted"/>
<feature type="region of interest" description="Disordered" evidence="1">
    <location>
        <begin position="168"/>
        <end position="195"/>
    </location>
</feature>
<sequence>MKYGDHQFGLSRDAIEYVAREGLACCVSLELESLLRFRKSYFEPRCILLLPTQMETYRNTLSSRERYTPEQIEAAVSRLELYVIIAKEILSILSSATSSSASSLFLVATASKSYNKAGFTCRSFKIQTELNPERTLAELASIRRREQPVREAIVGKRPGVLSQLFKRKSSSQYHQDPGAHFVQKDNSSSDESCASSSLTVPSSASVLGKPLDESVLIHSLDSFKEYVISGQTSDRPQPEIDACTAVGSPANSRPGSRDYYEQPPTVIGANISAVSRPNPSPTPSLDLGLKVKGNENMEE</sequence>
<dbReference type="PANTHER" id="PTHR23117">
    <property type="entry name" value="GUANYLATE KINASE-RELATED"/>
    <property type="match status" value="1"/>
</dbReference>
<gene>
    <name evidence="2" type="primary">LRGUK</name>
</gene>
<evidence type="ECO:0000256" key="1">
    <source>
        <dbReference type="SAM" id="MobiDB-lite"/>
    </source>
</evidence>
<reference evidence="2" key="1">
    <citation type="submission" date="2016-05" db="EMBL/GenBank/DDBJ databases">
        <authorList>
            <person name="Lavstsen T."/>
            <person name="Jespersen J.S."/>
        </authorList>
    </citation>
    <scope>NUCLEOTIDE SEQUENCE</scope>
    <source>
        <tissue evidence="2">Brain</tissue>
    </source>
</reference>
<keyword evidence="2" id="KW-0418">Kinase</keyword>
<name>A0A1A8BMY1_NOTKA</name>
<dbReference type="GO" id="GO:0004385">
    <property type="term" value="F:GMP kinase activity"/>
    <property type="evidence" value="ECO:0007669"/>
    <property type="project" value="TreeGrafter"/>
</dbReference>
<dbReference type="GO" id="GO:0005829">
    <property type="term" value="C:cytosol"/>
    <property type="evidence" value="ECO:0007669"/>
    <property type="project" value="TreeGrafter"/>
</dbReference>
<evidence type="ECO:0000313" key="2">
    <source>
        <dbReference type="EMBL" id="SBP68006.1"/>
    </source>
</evidence>
<protein>
    <submittedName>
        <fullName evidence="2">Leucine-rich repeats and guanylate kinase domain containing</fullName>
    </submittedName>
</protein>
<dbReference type="AlphaFoldDB" id="A0A1A8BMY1"/>
<dbReference type="Gene3D" id="3.40.50.300">
    <property type="entry name" value="P-loop containing nucleotide triphosphate hydrolases"/>
    <property type="match status" value="1"/>
</dbReference>
<reference evidence="2" key="2">
    <citation type="submission" date="2016-06" db="EMBL/GenBank/DDBJ databases">
        <title>The genome of a short-lived fish provides insights into sex chromosome evolution and the genetic control of aging.</title>
        <authorList>
            <person name="Reichwald K."/>
            <person name="Felder M."/>
            <person name="Petzold A."/>
            <person name="Koch P."/>
            <person name="Groth M."/>
            <person name="Platzer M."/>
        </authorList>
    </citation>
    <scope>NUCLEOTIDE SEQUENCE</scope>
    <source>
        <tissue evidence="2">Brain</tissue>
    </source>
</reference>
<dbReference type="SUPFAM" id="SSF52540">
    <property type="entry name" value="P-loop containing nucleoside triphosphate hydrolases"/>
    <property type="match status" value="1"/>
</dbReference>
<keyword evidence="2" id="KW-0808">Transferase</keyword>
<organism evidence="2">
    <name type="scientific">Nothobranchius kadleci</name>
    <name type="common">African annual killifish</name>
    <dbReference type="NCBI Taxonomy" id="1051664"/>
    <lineage>
        <taxon>Eukaryota</taxon>
        <taxon>Metazoa</taxon>
        <taxon>Chordata</taxon>
        <taxon>Craniata</taxon>
        <taxon>Vertebrata</taxon>
        <taxon>Euteleostomi</taxon>
        <taxon>Actinopterygii</taxon>
        <taxon>Neopterygii</taxon>
        <taxon>Teleostei</taxon>
        <taxon>Neoteleostei</taxon>
        <taxon>Acanthomorphata</taxon>
        <taxon>Ovalentaria</taxon>
        <taxon>Atherinomorphae</taxon>
        <taxon>Cyprinodontiformes</taxon>
        <taxon>Nothobranchiidae</taxon>
        <taxon>Nothobranchius</taxon>
    </lineage>
</organism>
<dbReference type="InterPro" id="IPR027417">
    <property type="entry name" value="P-loop_NTPase"/>
</dbReference>
<dbReference type="PANTHER" id="PTHR23117:SF18">
    <property type="entry name" value="LEUCINE-RICH REPEAT AND GUANYLATE KINASE DOMAIN-CONTAINING PROTEIN"/>
    <property type="match status" value="1"/>
</dbReference>
<feature type="region of interest" description="Disordered" evidence="1">
    <location>
        <begin position="231"/>
        <end position="299"/>
    </location>
</feature>
<dbReference type="EMBL" id="HADZ01004065">
    <property type="protein sequence ID" value="SBP68006.1"/>
    <property type="molecule type" value="Transcribed_RNA"/>
</dbReference>
<accession>A0A1A8BMY1</accession>